<dbReference type="AlphaFoldDB" id="A0A2T3HIB4"/>
<dbReference type="RefSeq" id="WP_107216298.1">
    <property type="nucleotide sequence ID" value="NZ_KZ686270.1"/>
</dbReference>
<feature type="signal peptide" evidence="1">
    <location>
        <begin position="1"/>
        <end position="21"/>
    </location>
</feature>
<organism evidence="2 3">
    <name type="scientific">Pedobacter yulinensis</name>
    <dbReference type="NCBI Taxonomy" id="2126353"/>
    <lineage>
        <taxon>Bacteria</taxon>
        <taxon>Pseudomonadati</taxon>
        <taxon>Bacteroidota</taxon>
        <taxon>Sphingobacteriia</taxon>
        <taxon>Sphingobacteriales</taxon>
        <taxon>Sphingobacteriaceae</taxon>
        <taxon>Pedobacter</taxon>
    </lineage>
</organism>
<accession>A0A2T3HIB4</accession>
<dbReference type="OrthoDB" id="2518538at2"/>
<evidence type="ECO:0000313" key="3">
    <source>
        <dbReference type="Proteomes" id="UP000240912"/>
    </source>
</evidence>
<dbReference type="EMBL" id="PYLS01000006">
    <property type="protein sequence ID" value="PST82179.1"/>
    <property type="molecule type" value="Genomic_DNA"/>
</dbReference>
<dbReference type="Pfam" id="PF11175">
    <property type="entry name" value="DUF2961"/>
    <property type="match status" value="1"/>
</dbReference>
<evidence type="ECO:0008006" key="4">
    <source>
        <dbReference type="Google" id="ProtNLM"/>
    </source>
</evidence>
<dbReference type="InterPro" id="IPR021345">
    <property type="entry name" value="DUF2961"/>
</dbReference>
<dbReference type="Gene3D" id="2.60.120.1390">
    <property type="match status" value="3"/>
</dbReference>
<reference evidence="2 3" key="1">
    <citation type="submission" date="2018-03" db="EMBL/GenBank/DDBJ databases">
        <authorList>
            <person name="Keele B.F."/>
        </authorList>
    </citation>
    <scope>NUCLEOTIDE SEQUENCE [LARGE SCALE GENOMIC DNA]</scope>
    <source>
        <strain evidence="2 3">YL28-9</strain>
    </source>
</reference>
<evidence type="ECO:0000313" key="2">
    <source>
        <dbReference type="EMBL" id="PST82179.1"/>
    </source>
</evidence>
<dbReference type="Proteomes" id="UP000240912">
    <property type="component" value="Unassembled WGS sequence"/>
</dbReference>
<sequence length="643" mass="72045">MRSFIAGLLSLTLFSPAVLSAQQVVTTVSELQELTDFSRLPRYRPGTSLRQFSSYDRTGNNDDGFSGKYSFIRKEKDSSLVIFEAKGKGVINRIWTPTPTDDLVDFYFDGAIKPGLTIRFSDLFSGRVMPFLAPLTGNQVGGYFCYLPIPFEKGCKIVFRGKKLEFYQIQYRSLGKSERVRTFNSRDAALPAAVEKLAQRWTAADRFMAGTKDVQIISFDQVVEPGGSLVLARLSSPGRIVGIELDQAAAYAGLNRQADLKFTWDDEAQPAVYAPVADFFGYAFGKPSMQSLMLGSAAQVNYCYYPMPFAKKARIELLYRKADVGKQESLRVKGRIYLRPEGLNAAREGRFYAFRNRQQPTQPGQPHVLLAGQGRGHYAGTILQAQGLEPGMTLFFEGDDQTTADGELTMHGTGSEDYFNGGWYAMLDRWDRAMSLPLHGSLDYSLPYSRTGGYRLFLTDKIPFMRSFRHTIEHGPENNNKPGDYTSMAFYYADQPLATGQAPTNATTGTYLPDTMTLYPQLINYSFAGAMTVEGETITAKDGGAVRIDLQELPAGGYRLLADADELPDGAEVTIWQRQTRVSEPISFRAASRNEQRMRYLCDVVVDDFRNSVTFHFKRDKTNNKLHIRRLILVKKTAEKAMQ</sequence>
<proteinExistence type="predicted"/>
<feature type="chain" id="PRO_5015443909" description="DUF2961 domain-containing protein" evidence="1">
    <location>
        <begin position="22"/>
        <end position="643"/>
    </location>
</feature>
<keyword evidence="1" id="KW-0732">Signal</keyword>
<protein>
    <recommendedName>
        <fullName evidence="4">DUF2961 domain-containing protein</fullName>
    </recommendedName>
</protein>
<name>A0A2T3HIB4_9SPHI</name>
<evidence type="ECO:0000256" key="1">
    <source>
        <dbReference type="SAM" id="SignalP"/>
    </source>
</evidence>
<gene>
    <name evidence="2" type="ORF">C7T94_15370</name>
</gene>
<comment type="caution">
    <text evidence="2">The sequence shown here is derived from an EMBL/GenBank/DDBJ whole genome shotgun (WGS) entry which is preliminary data.</text>
</comment>
<keyword evidence="3" id="KW-1185">Reference proteome</keyword>